<accession>A0A8H9GNT2</accession>
<reference evidence="1" key="2">
    <citation type="submission" date="2020-09" db="EMBL/GenBank/DDBJ databases">
        <authorList>
            <person name="Sun Q."/>
            <person name="Ohkuma M."/>
        </authorList>
    </citation>
    <scope>NUCLEOTIDE SEQUENCE</scope>
    <source>
        <strain evidence="1">JCM 3051</strain>
    </source>
</reference>
<evidence type="ECO:0000313" key="1">
    <source>
        <dbReference type="EMBL" id="GGM34555.1"/>
    </source>
</evidence>
<dbReference type="Proteomes" id="UP000655589">
    <property type="component" value="Unassembled WGS sequence"/>
</dbReference>
<proteinExistence type="predicted"/>
<gene>
    <name evidence="1" type="ORF">GCM10010102_32640</name>
</gene>
<evidence type="ECO:0000313" key="2">
    <source>
        <dbReference type="Proteomes" id="UP000655589"/>
    </source>
</evidence>
<reference evidence="1" key="1">
    <citation type="journal article" date="2014" name="Int. J. Syst. Evol. Microbiol.">
        <title>Complete genome sequence of Corynebacterium casei LMG S-19264T (=DSM 44701T), isolated from a smear-ripened cheese.</title>
        <authorList>
            <consortium name="US DOE Joint Genome Institute (JGI-PGF)"/>
            <person name="Walter F."/>
            <person name="Albersmeier A."/>
            <person name="Kalinowski J."/>
            <person name="Ruckert C."/>
        </authorList>
    </citation>
    <scope>NUCLEOTIDE SEQUENCE</scope>
    <source>
        <strain evidence="1">JCM 3051</strain>
    </source>
</reference>
<dbReference type="AlphaFoldDB" id="A0A8H9GNT2"/>
<dbReference type="EMBL" id="BMPT01000014">
    <property type="protein sequence ID" value="GGM34555.1"/>
    <property type="molecule type" value="Genomic_DNA"/>
</dbReference>
<protein>
    <submittedName>
        <fullName evidence="1">Uncharacterized protein</fullName>
    </submittedName>
</protein>
<organism evidence="1 2">
    <name type="scientific">Promicromonospora citrea</name>
    <dbReference type="NCBI Taxonomy" id="43677"/>
    <lineage>
        <taxon>Bacteria</taxon>
        <taxon>Bacillati</taxon>
        <taxon>Actinomycetota</taxon>
        <taxon>Actinomycetes</taxon>
        <taxon>Micrococcales</taxon>
        <taxon>Promicromonosporaceae</taxon>
        <taxon>Promicromonospora</taxon>
    </lineage>
</organism>
<comment type="caution">
    <text evidence="1">The sequence shown here is derived from an EMBL/GenBank/DDBJ whole genome shotgun (WGS) entry which is preliminary data.</text>
</comment>
<sequence length="268" mass="28310">MGTDPTWSSVIYSAAVNSDQDLPRSVLLALWLQGVGDTSDAVKSVVGDDEPHTVEGLPGFADGTDLGTLFTAWTTGPREVCALLPAPGDPAGVPADANHDATEAGECVVITTPAGSWAAVPRVQAFGSHLEPGHLVTWRVRPVPAWTTLVLGTIGSLADAERELRTSLMTATDALDQLDVARWRDDAADAIERIRSASTASWPVPQLDGRRARVLDLATRLRAIVALGTVDDGGAVNVFQVDQRSTALREVDRTARHALSAATYGRMG</sequence>
<keyword evidence="2" id="KW-1185">Reference proteome</keyword>
<name>A0A8H9GNT2_9MICO</name>